<sequence>MITVEHRRSIRPSSSIYGSDVYHIFLPNKPLYITKVDSNTVAVSCTGKTILIINISTGSVTSSIKTSGRYYGIVYDENNLYVVTDKGINVMDLTGKFERTIPVPSVNIRDISVYRDKLVCIDNITIYCCSLYGTLKCQYKNDKFQNLRGVTTDCEGNVYVTDEWTNTVVMVTDLCNHYRDILTYLDGLDKPCGIHFDKKENVLLVSNAYLGKAFLFDVQREP</sequence>
<name>A0A6J8BTB2_MYTCO</name>
<dbReference type="Gene3D" id="2.120.10.30">
    <property type="entry name" value="TolB, C-terminal domain"/>
    <property type="match status" value="1"/>
</dbReference>
<evidence type="ECO:0008006" key="3">
    <source>
        <dbReference type="Google" id="ProtNLM"/>
    </source>
</evidence>
<gene>
    <name evidence="1" type="ORF">MCOR_22510</name>
</gene>
<evidence type="ECO:0000313" key="1">
    <source>
        <dbReference type="EMBL" id="CAC5387143.1"/>
    </source>
</evidence>
<keyword evidence="2" id="KW-1185">Reference proteome</keyword>
<dbReference type="SUPFAM" id="SSF63825">
    <property type="entry name" value="YWTD domain"/>
    <property type="match status" value="1"/>
</dbReference>
<evidence type="ECO:0000313" key="2">
    <source>
        <dbReference type="Proteomes" id="UP000507470"/>
    </source>
</evidence>
<organism evidence="1 2">
    <name type="scientific">Mytilus coruscus</name>
    <name type="common">Sea mussel</name>
    <dbReference type="NCBI Taxonomy" id="42192"/>
    <lineage>
        <taxon>Eukaryota</taxon>
        <taxon>Metazoa</taxon>
        <taxon>Spiralia</taxon>
        <taxon>Lophotrochozoa</taxon>
        <taxon>Mollusca</taxon>
        <taxon>Bivalvia</taxon>
        <taxon>Autobranchia</taxon>
        <taxon>Pteriomorphia</taxon>
        <taxon>Mytilida</taxon>
        <taxon>Mytiloidea</taxon>
        <taxon>Mytilidae</taxon>
        <taxon>Mytilinae</taxon>
        <taxon>Mytilus</taxon>
    </lineage>
</organism>
<dbReference type="AlphaFoldDB" id="A0A6J8BTB2"/>
<dbReference type="Proteomes" id="UP000507470">
    <property type="component" value="Unassembled WGS sequence"/>
</dbReference>
<proteinExistence type="predicted"/>
<reference evidence="1 2" key="1">
    <citation type="submission" date="2020-06" db="EMBL/GenBank/DDBJ databases">
        <authorList>
            <person name="Li R."/>
            <person name="Bekaert M."/>
        </authorList>
    </citation>
    <scope>NUCLEOTIDE SEQUENCE [LARGE SCALE GENOMIC DNA]</scope>
    <source>
        <strain evidence="2">wild</strain>
    </source>
</reference>
<dbReference type="OrthoDB" id="6148277at2759"/>
<accession>A0A6J8BTB2</accession>
<protein>
    <recommendedName>
        <fullName evidence="3">TRIM2_3</fullName>
    </recommendedName>
</protein>
<dbReference type="EMBL" id="CACVKT020003976">
    <property type="protein sequence ID" value="CAC5387143.1"/>
    <property type="molecule type" value="Genomic_DNA"/>
</dbReference>
<dbReference type="InterPro" id="IPR011042">
    <property type="entry name" value="6-blade_b-propeller_TolB-like"/>
</dbReference>